<proteinExistence type="predicted"/>
<dbReference type="RefSeq" id="WP_002683607.1">
    <property type="nucleotide sequence ID" value="NZ_CM001795.1"/>
</dbReference>
<organism evidence="1">
    <name type="scientific">Treponema denticola H-22</name>
    <dbReference type="NCBI Taxonomy" id="999432"/>
    <lineage>
        <taxon>Bacteria</taxon>
        <taxon>Pseudomonadati</taxon>
        <taxon>Spirochaetota</taxon>
        <taxon>Spirochaetia</taxon>
        <taxon>Spirochaetales</taxon>
        <taxon>Treponemataceae</taxon>
        <taxon>Treponema</taxon>
    </lineage>
</organism>
<dbReference type="AlphaFoldDB" id="A0A0E2E6F5"/>
<dbReference type="EMBL" id="AGDV01000006">
    <property type="protein sequence ID" value="EMB34994.1"/>
    <property type="molecule type" value="Genomic_DNA"/>
</dbReference>
<accession>A0A0E2E6F5</accession>
<comment type="caution">
    <text evidence="1">The sequence shown here is derived from an EMBL/GenBank/DDBJ whole genome shotgun (WGS) entry which is preliminary data.</text>
</comment>
<dbReference type="PATRIC" id="fig|999432.5.peg.788"/>
<dbReference type="HOGENOM" id="CLU_585163_0_0_12"/>
<gene>
    <name evidence="1" type="ORF">HMPREF9726_00760</name>
</gene>
<name>A0A0E2E6F5_TREDN</name>
<sequence>MENRKNFVEELSVILETKRNEFNSQILPKVRENYNIQSSALHAVRSTLLKKRVIHDDPYKYDSKMTEVEIPSKENFADSEKASVIGTRLAHYETMLEFVNNYYQFNTEFLTPKRIAILLDLNNTFIWSDFTNTSNHTNTRAIADIINNLFKSPDQLSSSLLRDSVAHLGKSETYINAQLKSLSIFHREEYKLLIRREIIPSVKITKEDCANPSNILREIKKIFTLKLKKKPFYTDLIVEIIREDYGDDSAILQQEVLSRLEVKPKESSFENKEVNHRPILISGLRVLSNSAPHLKAALDKIKSNQELVYKSENTVFRKIAEIFRQILKLEPPEKHITIIITDNINQNTKKQTINYSVFEKEVLQKIALFQSILMPNSVVNQKIKTMPNELLFNSLTKYISDSNEMLKQLGGLDEFYKNVKPELRSKIRGIKIEITTITNSIIKANQYRAEYQALSEEVSQMKKLGVI</sequence>
<protein>
    <submittedName>
        <fullName evidence="1">Uncharacterized protein</fullName>
    </submittedName>
</protein>
<reference evidence="1" key="1">
    <citation type="submission" date="2012-01" db="EMBL/GenBank/DDBJ databases">
        <title>The Genome Sequence of Treponema denticola H-22.</title>
        <authorList>
            <consortium name="The Broad Institute Genome Sequencing Platform"/>
            <person name="Earl A."/>
            <person name="Ward D."/>
            <person name="Feldgarden M."/>
            <person name="Gevers D."/>
            <person name="Blanton J.M."/>
            <person name="Fenno C.J."/>
            <person name="Baranova O.V."/>
            <person name="Mathney J."/>
            <person name="Dewhirst F.E."/>
            <person name="Izard J."/>
            <person name="Young S.K."/>
            <person name="Zeng Q."/>
            <person name="Gargeya S."/>
            <person name="Fitzgerald M."/>
            <person name="Haas B."/>
            <person name="Abouelleil A."/>
            <person name="Alvarado L."/>
            <person name="Arachchi H.M."/>
            <person name="Berlin A."/>
            <person name="Chapman S.B."/>
            <person name="Gearin G."/>
            <person name="Goldberg J."/>
            <person name="Griggs A."/>
            <person name="Gujja S."/>
            <person name="Hansen M."/>
            <person name="Heiman D."/>
            <person name="Howarth C."/>
            <person name="Larimer J."/>
            <person name="Lui A."/>
            <person name="MacDonald P.J.P."/>
            <person name="McCowen C."/>
            <person name="Montmayeur A."/>
            <person name="Murphy C."/>
            <person name="Neiman D."/>
            <person name="Pearson M."/>
            <person name="Priest M."/>
            <person name="Roberts A."/>
            <person name="Saif S."/>
            <person name="Shea T."/>
            <person name="Sisk P."/>
            <person name="Stolte C."/>
            <person name="Sykes S."/>
            <person name="Wortman J."/>
            <person name="Nusbaum C."/>
            <person name="Birren B."/>
        </authorList>
    </citation>
    <scope>NUCLEOTIDE SEQUENCE [LARGE SCALE GENOMIC DNA]</scope>
    <source>
        <strain evidence="1">H-22</strain>
    </source>
</reference>
<dbReference type="Proteomes" id="UP000011705">
    <property type="component" value="Chromosome"/>
</dbReference>
<evidence type="ECO:0000313" key="1">
    <source>
        <dbReference type="EMBL" id="EMB34994.1"/>
    </source>
</evidence>